<proteinExistence type="predicted"/>
<gene>
    <name evidence="2" type="ORF">Vbra_15651</name>
</gene>
<name>A0A0G4FKL7_VITBC</name>
<evidence type="ECO:0000313" key="3">
    <source>
        <dbReference type="Proteomes" id="UP000041254"/>
    </source>
</evidence>
<dbReference type="PhylomeDB" id="A0A0G4FKL7"/>
<feature type="region of interest" description="Disordered" evidence="1">
    <location>
        <begin position="104"/>
        <end position="146"/>
    </location>
</feature>
<organism evidence="2 3">
    <name type="scientific">Vitrella brassicaformis (strain CCMP3155)</name>
    <dbReference type="NCBI Taxonomy" id="1169540"/>
    <lineage>
        <taxon>Eukaryota</taxon>
        <taxon>Sar</taxon>
        <taxon>Alveolata</taxon>
        <taxon>Colpodellida</taxon>
        <taxon>Vitrellaceae</taxon>
        <taxon>Vitrella</taxon>
    </lineage>
</organism>
<accession>A0A0G4FKL7</accession>
<dbReference type="VEuPathDB" id="CryptoDB:Vbra_15651"/>
<dbReference type="EMBL" id="CDMY01000454">
    <property type="protein sequence ID" value="CEM14136.1"/>
    <property type="molecule type" value="Genomic_DNA"/>
</dbReference>
<evidence type="ECO:0000256" key="1">
    <source>
        <dbReference type="SAM" id="MobiDB-lite"/>
    </source>
</evidence>
<feature type="compositionally biased region" description="Basic and acidic residues" evidence="1">
    <location>
        <begin position="203"/>
        <end position="212"/>
    </location>
</feature>
<dbReference type="Proteomes" id="UP000041254">
    <property type="component" value="Unassembled WGS sequence"/>
</dbReference>
<dbReference type="AlphaFoldDB" id="A0A0G4FKL7"/>
<keyword evidence="3" id="KW-1185">Reference proteome</keyword>
<feature type="region of interest" description="Disordered" evidence="1">
    <location>
        <begin position="203"/>
        <end position="232"/>
    </location>
</feature>
<dbReference type="InParanoid" id="A0A0G4FKL7"/>
<evidence type="ECO:0000313" key="2">
    <source>
        <dbReference type="EMBL" id="CEM14136.1"/>
    </source>
</evidence>
<sequence length="631" mass="67710">MTHAVHEQKHTTIFRFLPCDVFGSLCVQFVANARAVKDSLALLLDQDAATVAAQASSPEAWLVNHQLGSIAPLLSTLTTRLQQGGPSLASAVAVDAPNSTTEAAAASGAAHTKPQAAVASGPSYRLIHRSGNPPPVNQGHQGPARRRLSRDELANVFGHLQPWELTRHRRRLGTSLFHQSAANYTHLVIDLEGHGSGRAAIADEKRREREGGEGTADAAAVAQDDDDPRSADEGTLEVLSLEEVDLDDSIVIPYPPPSRALSPAPAAPIHLPALKTVRNIAHDCLLARVGRQWRTPAVKALITRDNWAASGLRAWLAEAIEVLDLNGRDAYISAADEELDLNGRRAGLTADALSGLPADGNPADIDELREVMVARGVSRSIRELEIDMGWMRSTTFTVELCQSVARLIDAIAHPEAVEKGVFELSNDGTCGEIHAELLSRSSTGPAAAQKLIRDFAKRAGTVAYSGLDEAVPAAISDDTFPAAHTLKLMGDDALANGANKKRALEIASNMPSLSCVKAGDEEHEVELDAPAGEVWRFLERLQAALVSRGKERNLSVQWYLGTGAFVPLEPVHNKSSPCLWDRGIGQLPPIDEVRISVHGGVADDALDELYNSVMAMVSSFNHKLKVRPRED</sequence>
<protein>
    <submittedName>
        <fullName evidence="2">Uncharacterized protein</fullName>
    </submittedName>
</protein>
<reference evidence="2 3" key="1">
    <citation type="submission" date="2014-11" db="EMBL/GenBank/DDBJ databases">
        <authorList>
            <person name="Zhu J."/>
            <person name="Qi W."/>
            <person name="Song R."/>
        </authorList>
    </citation>
    <scope>NUCLEOTIDE SEQUENCE [LARGE SCALE GENOMIC DNA]</scope>
</reference>